<feature type="transmembrane region" description="Helical" evidence="6">
    <location>
        <begin position="49"/>
        <end position="68"/>
    </location>
</feature>
<dbReference type="EMBL" id="SIXI01000008">
    <property type="protein sequence ID" value="TBO27885.1"/>
    <property type="molecule type" value="Genomic_DNA"/>
</dbReference>
<gene>
    <name evidence="7" type="ORF">EYS42_15730</name>
</gene>
<feature type="transmembrane region" description="Helical" evidence="6">
    <location>
        <begin position="74"/>
        <end position="95"/>
    </location>
</feature>
<feature type="transmembrane region" description="Helical" evidence="6">
    <location>
        <begin position="198"/>
        <end position="219"/>
    </location>
</feature>
<evidence type="ECO:0000256" key="2">
    <source>
        <dbReference type="ARBA" id="ARBA00022475"/>
    </source>
</evidence>
<feature type="transmembrane region" description="Helical" evidence="6">
    <location>
        <begin position="225"/>
        <end position="243"/>
    </location>
</feature>
<keyword evidence="2" id="KW-1003">Cell membrane</keyword>
<feature type="transmembrane region" description="Helical" evidence="6">
    <location>
        <begin position="275"/>
        <end position="294"/>
    </location>
</feature>
<dbReference type="AlphaFoldDB" id="A0A4Q9GX26"/>
<dbReference type="Pfam" id="PF02653">
    <property type="entry name" value="BPD_transp_2"/>
    <property type="match status" value="1"/>
</dbReference>
<comment type="caution">
    <text evidence="7">The sequence shown here is derived from an EMBL/GenBank/DDBJ whole genome shotgun (WGS) entry which is preliminary data.</text>
</comment>
<protein>
    <submittedName>
        <fullName evidence="7">ABC transporter permease</fullName>
    </submittedName>
</protein>
<dbReference type="RefSeq" id="WP_130969155.1">
    <property type="nucleotide sequence ID" value="NZ_SIXI01000008.1"/>
</dbReference>
<dbReference type="InterPro" id="IPR001851">
    <property type="entry name" value="ABC_transp_permease"/>
</dbReference>
<dbReference type="GO" id="GO:0022857">
    <property type="term" value="F:transmembrane transporter activity"/>
    <property type="evidence" value="ECO:0007669"/>
    <property type="project" value="InterPro"/>
</dbReference>
<feature type="transmembrane region" description="Helical" evidence="6">
    <location>
        <begin position="102"/>
        <end position="120"/>
    </location>
</feature>
<dbReference type="GO" id="GO:0005886">
    <property type="term" value="C:plasma membrane"/>
    <property type="evidence" value="ECO:0007669"/>
    <property type="project" value="UniProtKB-SubCell"/>
</dbReference>
<evidence type="ECO:0000313" key="7">
    <source>
        <dbReference type="EMBL" id="TBO27885.1"/>
    </source>
</evidence>
<name>A0A4Q9GX26_9BURK</name>
<keyword evidence="8" id="KW-1185">Reference proteome</keyword>
<accession>A0A4Q9GX26</accession>
<sequence length="313" mass="32004">MSDVSTFSTLGLWGDVAVAVLGGAIRVGTPFLFVSLGECLTEKSGRINLGLEGVLVLSAMAAFGGSYLTGSAWLGVLIGCCAGALLALLHGLLCSLPRVNDIATGIALMLLGAGLAFYLGKPLIQPQAAQIPALELGAWSSSPQVQAALRINALFPLGVALAAFLAWALANTRWGLIVRMAGDSSDAARALGYSVNTVRVLATTAGGFIAGLGGASLSLHYPGSWNEGLSSGQGLIAVALVIFARWRPMACLGAALLFGGAGALGPALQSVGIGWGYHLFNAVPYALTLLILLWTCSPRRSLQGAPLELGMSR</sequence>
<feature type="transmembrane region" description="Helical" evidence="6">
    <location>
        <begin position="250"/>
        <end position="269"/>
    </location>
</feature>
<dbReference type="Proteomes" id="UP000292120">
    <property type="component" value="Unassembled WGS sequence"/>
</dbReference>
<dbReference type="PANTHER" id="PTHR43370">
    <property type="entry name" value="SUGAR ABC TRANSPORTER INTEGRAL MEMBRANE PROTEIN-RELATED"/>
    <property type="match status" value="1"/>
</dbReference>
<evidence type="ECO:0000256" key="5">
    <source>
        <dbReference type="ARBA" id="ARBA00023136"/>
    </source>
</evidence>
<feature type="transmembrane region" description="Helical" evidence="6">
    <location>
        <begin position="149"/>
        <end position="170"/>
    </location>
</feature>
<keyword evidence="3 6" id="KW-0812">Transmembrane</keyword>
<keyword evidence="5 6" id="KW-0472">Membrane</keyword>
<evidence type="ECO:0000256" key="3">
    <source>
        <dbReference type="ARBA" id="ARBA00022692"/>
    </source>
</evidence>
<dbReference type="OrthoDB" id="9792579at2"/>
<evidence type="ECO:0000256" key="4">
    <source>
        <dbReference type="ARBA" id="ARBA00022989"/>
    </source>
</evidence>
<evidence type="ECO:0000256" key="1">
    <source>
        <dbReference type="ARBA" id="ARBA00004651"/>
    </source>
</evidence>
<proteinExistence type="predicted"/>
<evidence type="ECO:0000256" key="6">
    <source>
        <dbReference type="SAM" id="Phobius"/>
    </source>
</evidence>
<reference evidence="7 8" key="1">
    <citation type="submission" date="2019-02" db="EMBL/GenBank/DDBJ databases">
        <title>Aquabacterium sp. strain KMB7.</title>
        <authorList>
            <person name="Chen W.-M."/>
        </authorList>
    </citation>
    <scope>NUCLEOTIDE SEQUENCE [LARGE SCALE GENOMIC DNA]</scope>
    <source>
        <strain evidence="7 8">KMB7</strain>
    </source>
</reference>
<keyword evidence="4 6" id="KW-1133">Transmembrane helix</keyword>
<comment type="subcellular location">
    <subcellularLocation>
        <location evidence="1">Cell membrane</location>
        <topology evidence="1">Multi-pass membrane protein</topology>
    </subcellularLocation>
</comment>
<dbReference type="CDD" id="cd06580">
    <property type="entry name" value="TM_PBP1_transp_TpRbsC_like"/>
    <property type="match status" value="1"/>
</dbReference>
<dbReference type="PANTHER" id="PTHR43370:SF2">
    <property type="entry name" value="ABC TRANSPORTER PERMEASE PROTEIN"/>
    <property type="match status" value="1"/>
</dbReference>
<feature type="transmembrane region" description="Helical" evidence="6">
    <location>
        <begin position="12"/>
        <end position="37"/>
    </location>
</feature>
<evidence type="ECO:0000313" key="8">
    <source>
        <dbReference type="Proteomes" id="UP000292120"/>
    </source>
</evidence>
<organism evidence="7 8">
    <name type="scientific">Aquabacterium lacunae</name>
    <dbReference type="NCBI Taxonomy" id="2528630"/>
    <lineage>
        <taxon>Bacteria</taxon>
        <taxon>Pseudomonadati</taxon>
        <taxon>Pseudomonadota</taxon>
        <taxon>Betaproteobacteria</taxon>
        <taxon>Burkholderiales</taxon>
        <taxon>Aquabacterium</taxon>
    </lineage>
</organism>